<proteinExistence type="predicted"/>
<organism evidence="1 2">
    <name type="scientific">Rhodovibrio sodomensis</name>
    <dbReference type="NCBI Taxonomy" id="1088"/>
    <lineage>
        <taxon>Bacteria</taxon>
        <taxon>Pseudomonadati</taxon>
        <taxon>Pseudomonadota</taxon>
        <taxon>Alphaproteobacteria</taxon>
        <taxon>Rhodospirillales</taxon>
        <taxon>Rhodovibrionaceae</taxon>
        <taxon>Rhodovibrio</taxon>
    </lineage>
</organism>
<evidence type="ECO:0000313" key="2">
    <source>
        <dbReference type="Proteomes" id="UP001296873"/>
    </source>
</evidence>
<accession>A0ABS1D8H7</accession>
<reference evidence="1 2" key="1">
    <citation type="journal article" date="2020" name="Microorganisms">
        <title>Osmotic Adaptation and Compatible Solute Biosynthesis of Phototrophic Bacteria as Revealed from Genome Analyses.</title>
        <authorList>
            <person name="Imhoff J.F."/>
            <person name="Rahn T."/>
            <person name="Kunzel S."/>
            <person name="Keller A."/>
            <person name="Neulinger S.C."/>
        </authorList>
    </citation>
    <scope>NUCLEOTIDE SEQUENCE [LARGE SCALE GENOMIC DNA]</scope>
    <source>
        <strain evidence="1 2">DSM 9895</strain>
    </source>
</reference>
<dbReference type="Proteomes" id="UP001296873">
    <property type="component" value="Unassembled WGS sequence"/>
</dbReference>
<dbReference type="EMBL" id="NRRL01000001">
    <property type="protein sequence ID" value="MBK1666733.1"/>
    <property type="molecule type" value="Genomic_DNA"/>
</dbReference>
<protein>
    <submittedName>
        <fullName evidence="1">Uncharacterized protein</fullName>
    </submittedName>
</protein>
<gene>
    <name evidence="1" type="ORF">CKO28_01565</name>
</gene>
<keyword evidence="2" id="KW-1185">Reference proteome</keyword>
<name>A0ABS1D8H7_9PROT</name>
<dbReference type="RefSeq" id="WP_200338790.1">
    <property type="nucleotide sequence ID" value="NZ_NRRL01000001.1"/>
</dbReference>
<sequence>MTGMFGRNAPDNLALALARGLRLYFRTTPWPALILVPLEAPCCSVAIEGPTTSRHVEIKKDILIYKRPNPPRAPITLTLATRYEFWENDVAFNAFLRDVLQTGKSERAFEAIDQAADIYEDLLRRPVRLRLGPDGETFTPGLRPPDPPHLKTLRPRQLWICPKRLEVSP</sequence>
<comment type="caution">
    <text evidence="1">The sequence shown here is derived from an EMBL/GenBank/DDBJ whole genome shotgun (WGS) entry which is preliminary data.</text>
</comment>
<evidence type="ECO:0000313" key="1">
    <source>
        <dbReference type="EMBL" id="MBK1666733.1"/>
    </source>
</evidence>